<proteinExistence type="predicted"/>
<name>A0A0B0N4C3_GOSAR</name>
<keyword evidence="1" id="KW-0240">DNA-directed RNA polymerase</keyword>
<reference evidence="2" key="1">
    <citation type="submission" date="2014-09" db="EMBL/GenBank/DDBJ databases">
        <authorList>
            <person name="Mudge J."/>
            <person name="Ramaraj T."/>
            <person name="Lindquist I.E."/>
            <person name="Bharti A.K."/>
            <person name="Sundararajan A."/>
            <person name="Cameron C.T."/>
            <person name="Woodward J.E."/>
            <person name="May G.D."/>
            <person name="Brubaker C."/>
            <person name="Broadhvest J."/>
            <person name="Wilkins T.A."/>
        </authorList>
    </citation>
    <scope>NUCLEOTIDE SEQUENCE</scope>
    <source>
        <strain evidence="2">cv. AKA8401</strain>
    </source>
</reference>
<dbReference type="EMBL" id="JRRC01442464">
    <property type="protein sequence ID" value="KHG06041.1"/>
    <property type="molecule type" value="Genomic_DNA"/>
</dbReference>
<evidence type="ECO:0000313" key="1">
    <source>
        <dbReference type="EMBL" id="KHG06041.1"/>
    </source>
</evidence>
<dbReference type="GO" id="GO:0000428">
    <property type="term" value="C:DNA-directed RNA polymerase complex"/>
    <property type="evidence" value="ECO:0007669"/>
    <property type="project" value="UniProtKB-KW"/>
</dbReference>
<keyword evidence="1" id="KW-0804">Transcription</keyword>
<gene>
    <name evidence="1" type="ORF">F383_32470</name>
</gene>
<accession>A0A0B0N4C3</accession>
<organism evidence="1 2">
    <name type="scientific">Gossypium arboreum</name>
    <name type="common">Tree cotton</name>
    <name type="synonym">Gossypium nanking</name>
    <dbReference type="NCBI Taxonomy" id="29729"/>
    <lineage>
        <taxon>Eukaryota</taxon>
        <taxon>Viridiplantae</taxon>
        <taxon>Streptophyta</taxon>
        <taxon>Embryophyta</taxon>
        <taxon>Tracheophyta</taxon>
        <taxon>Spermatophyta</taxon>
        <taxon>Magnoliopsida</taxon>
        <taxon>eudicotyledons</taxon>
        <taxon>Gunneridae</taxon>
        <taxon>Pentapetalae</taxon>
        <taxon>rosids</taxon>
        <taxon>malvids</taxon>
        <taxon>Malvales</taxon>
        <taxon>Malvaceae</taxon>
        <taxon>Malvoideae</taxon>
        <taxon>Gossypium</taxon>
    </lineage>
</organism>
<protein>
    <submittedName>
        <fullName evidence="1">DNA-directed RNA polymerase II subunit RPB2</fullName>
    </submittedName>
</protein>
<keyword evidence="2" id="KW-1185">Reference proteome</keyword>
<comment type="caution">
    <text evidence="1">The sequence shown here is derived from an EMBL/GenBank/DDBJ whole genome shotgun (WGS) entry which is preliminary data.</text>
</comment>
<evidence type="ECO:0000313" key="2">
    <source>
        <dbReference type="Proteomes" id="UP000032142"/>
    </source>
</evidence>
<dbReference type="AlphaFoldDB" id="A0A0B0N4C3"/>
<dbReference type="Proteomes" id="UP000032142">
    <property type="component" value="Unassembled WGS sequence"/>
</dbReference>
<sequence>MPHDQVTDPPCVRPCQTCGILTYATRPSHTLMCKAVWSILT</sequence>